<dbReference type="InParanoid" id="F2UQN3"/>
<dbReference type="eggNOG" id="KOG3677">
    <property type="taxonomic scope" value="Eukaryota"/>
</dbReference>
<dbReference type="GO" id="GO:0003743">
    <property type="term" value="F:translation initiation factor activity"/>
    <property type="evidence" value="ECO:0007669"/>
    <property type="project" value="UniProtKB-UniRule"/>
</dbReference>
<dbReference type="PANTHER" id="PTHR13242">
    <property type="entry name" value="EUKARYOTIC TRANSLATION INITIATION FACTOR 3"/>
    <property type="match status" value="1"/>
</dbReference>
<keyword evidence="1 4" id="KW-0963">Cytoplasm</keyword>
<dbReference type="FunCoup" id="F2UQN3">
    <property type="interactions" value="1274"/>
</dbReference>
<comment type="similarity">
    <text evidence="4">Belongs to the eIF-3 subunit L family.</text>
</comment>
<reference evidence="5" key="1">
    <citation type="submission" date="2009-08" db="EMBL/GenBank/DDBJ databases">
        <title>Annotation of Salpingoeca rosetta.</title>
        <authorList>
            <consortium name="The Broad Institute Genome Sequencing Platform"/>
            <person name="Russ C."/>
            <person name="Cuomo C."/>
            <person name="Burger G."/>
            <person name="Gray M.W."/>
            <person name="Holland P.W.H."/>
            <person name="King N."/>
            <person name="Lang F.B.F."/>
            <person name="Roger A.J."/>
            <person name="Ruiz-Trillo I."/>
            <person name="Young S.K."/>
            <person name="Zeng Q."/>
            <person name="Gargeya S."/>
            <person name="Alvarado L."/>
            <person name="Berlin A."/>
            <person name="Chapman S.B."/>
            <person name="Chen Z."/>
            <person name="Freedman E."/>
            <person name="Gellesch M."/>
            <person name="Goldberg J."/>
            <person name="Griggs A."/>
            <person name="Gujja S."/>
            <person name="Heilman E."/>
            <person name="Heiman D."/>
            <person name="Howarth C."/>
            <person name="Mehta T."/>
            <person name="Neiman D."/>
            <person name="Pearson M."/>
            <person name="Roberts A."/>
            <person name="Saif S."/>
            <person name="Shea T."/>
            <person name="Shenoy N."/>
            <person name="Sisk P."/>
            <person name="Stolte C."/>
            <person name="Sykes S."/>
            <person name="White J."/>
            <person name="Yandava C."/>
            <person name="Haas B."/>
            <person name="Nusbaum C."/>
            <person name="Birren B."/>
        </authorList>
    </citation>
    <scope>NUCLEOTIDE SEQUENCE [LARGE SCALE GENOMIC DNA]</scope>
    <source>
        <strain evidence="5">ATCC 50818</strain>
    </source>
</reference>
<dbReference type="HAMAP" id="MF_03011">
    <property type="entry name" value="eIF3l"/>
    <property type="match status" value="1"/>
</dbReference>
<dbReference type="AlphaFoldDB" id="F2UQN3"/>
<dbReference type="GO" id="GO:0001732">
    <property type="term" value="P:formation of cytoplasmic translation initiation complex"/>
    <property type="evidence" value="ECO:0007669"/>
    <property type="project" value="UniProtKB-UniRule"/>
</dbReference>
<name>F2UQN3_SALR5</name>
<comment type="subunit">
    <text evidence="4">Component of the eukaryotic translation initiation factor 3 (eIF-3) complex.</text>
</comment>
<keyword evidence="2 4" id="KW-0396">Initiation factor</keyword>
<dbReference type="GO" id="GO:0005852">
    <property type="term" value="C:eukaryotic translation initiation factor 3 complex"/>
    <property type="evidence" value="ECO:0007669"/>
    <property type="project" value="UniProtKB-UniRule"/>
</dbReference>
<comment type="function">
    <text evidence="4">Component of the eukaryotic translation initiation factor 3 (eIF-3) complex, which is involved in protein synthesis of a specialized repertoire of mRNAs and, together with other initiation factors, stimulates binding of mRNA and methionyl-tRNAi to the 40S ribosome. The eIF-3 complex specifically targets and initiates translation of a subset of mRNAs involved in cell proliferation.</text>
</comment>
<gene>
    <name evidence="5" type="ORF">PTSG_10220</name>
</gene>
<dbReference type="Pfam" id="PF10255">
    <property type="entry name" value="Paf67"/>
    <property type="match status" value="1"/>
</dbReference>
<protein>
    <recommendedName>
        <fullName evidence="4">Eukaryotic translation initiation factor 3 subunit L</fullName>
        <shortName evidence="4">eIF3l</shortName>
    </recommendedName>
</protein>
<organism evidence="6">
    <name type="scientific">Salpingoeca rosetta (strain ATCC 50818 / BSB-021)</name>
    <dbReference type="NCBI Taxonomy" id="946362"/>
    <lineage>
        <taxon>Eukaryota</taxon>
        <taxon>Choanoflagellata</taxon>
        <taxon>Craspedida</taxon>
        <taxon>Salpingoecidae</taxon>
        <taxon>Salpingoeca</taxon>
    </lineage>
</organism>
<keyword evidence="6" id="KW-1185">Reference proteome</keyword>
<evidence type="ECO:0000256" key="3">
    <source>
        <dbReference type="ARBA" id="ARBA00022917"/>
    </source>
</evidence>
<evidence type="ECO:0000256" key="4">
    <source>
        <dbReference type="HAMAP-Rule" id="MF_03011"/>
    </source>
</evidence>
<dbReference type="Proteomes" id="UP000007799">
    <property type="component" value="Unassembled WGS sequence"/>
</dbReference>
<dbReference type="GeneID" id="16069089"/>
<accession>F2UQN3</accession>
<dbReference type="RefSeq" id="XP_004988559.1">
    <property type="nucleotide sequence ID" value="XM_004988502.1"/>
</dbReference>
<dbReference type="GO" id="GO:0016282">
    <property type="term" value="C:eukaryotic 43S preinitiation complex"/>
    <property type="evidence" value="ECO:0007669"/>
    <property type="project" value="UniProtKB-UniRule"/>
</dbReference>
<dbReference type="STRING" id="946362.F2UQN3"/>
<dbReference type="OrthoDB" id="15082at2759"/>
<evidence type="ECO:0000256" key="1">
    <source>
        <dbReference type="ARBA" id="ARBA00022490"/>
    </source>
</evidence>
<dbReference type="EMBL" id="GL832989">
    <property type="protein sequence ID" value="EGD79938.1"/>
    <property type="molecule type" value="Genomic_DNA"/>
</dbReference>
<keyword evidence="3 4" id="KW-0648">Protein biosynthesis</keyword>
<dbReference type="KEGG" id="sre:PTSG_10220"/>
<dbReference type="OMA" id="AGWFIRN"/>
<evidence type="ECO:0000256" key="2">
    <source>
        <dbReference type="ARBA" id="ARBA00022540"/>
    </source>
</evidence>
<evidence type="ECO:0000313" key="5">
    <source>
        <dbReference type="EMBL" id="EGD79938.1"/>
    </source>
</evidence>
<evidence type="ECO:0000313" key="6">
    <source>
        <dbReference type="Proteomes" id="UP000007799"/>
    </source>
</evidence>
<dbReference type="InterPro" id="IPR019382">
    <property type="entry name" value="eIF3l"/>
</dbReference>
<comment type="subcellular location">
    <subcellularLocation>
        <location evidence="4">Cytoplasm</location>
    </subcellularLocation>
</comment>
<sequence length="533" mass="61747">MDRATREERTEAAVPNVFAGDEEDVETANVPKTLREITHEEVAQFITSLHESIMAEDVDRIRSLYERHYRRLSDKYFKEKTWPEPQKVAKIIDEGLFQILYRELFYRHIFIKLRKPVLADRHSAYENYISLFTFILDADAPVPFELPDQWLWDIIDEFVYQFEGFVQHKGYKAHKQAYPEDWDVKVVFNVLHQLITRSRINEQLEAFQRGDNPADVADEFGNHPLYRMLGYFSLVGSLRLHTLMGDYRQALEAVRNIDLSKPKLISNVLTCQVTIYHQVGFCYLMSRRYHDAIGRFEDILYYTRSTDTQNMYYSDYHTIRSKCEHITALLALAHAMEDGAVKDMYRAESENLRKAADGDEEAAAALFKKGAPKFVEPSVMFASLDGSDEVADAASDDTASSSSKLATDTQLQVFLRDFRRRKNMVNIRSYLKLYESLKISKLASLLGKDEDELRLHLHAHKRRTNQLVWSAGKQPLAGTRQCADTLDFYIDGDTIHVASITVSQGHGEKLLQATQRLMQDPRKEATRFLRTRK</sequence>
<dbReference type="PANTHER" id="PTHR13242:SF0">
    <property type="entry name" value="EUKARYOTIC TRANSLATION INITIATION FACTOR 3 SUBUNIT L"/>
    <property type="match status" value="1"/>
</dbReference>
<proteinExistence type="inferred from homology"/>
<dbReference type="GO" id="GO:0033290">
    <property type="term" value="C:eukaryotic 48S preinitiation complex"/>
    <property type="evidence" value="ECO:0007669"/>
    <property type="project" value="UniProtKB-UniRule"/>
</dbReference>